<feature type="domain" description="C2H2-type" evidence="8">
    <location>
        <begin position="750"/>
        <end position="778"/>
    </location>
</feature>
<dbReference type="PANTHER" id="PTHR24379">
    <property type="entry name" value="KRAB AND ZINC FINGER DOMAIN-CONTAINING"/>
    <property type="match status" value="1"/>
</dbReference>
<evidence type="ECO:0000259" key="9">
    <source>
        <dbReference type="PROSITE" id="PS51915"/>
    </source>
</evidence>
<dbReference type="FunFam" id="3.30.160.60:FF:000446">
    <property type="entry name" value="Zinc finger protein"/>
    <property type="match status" value="1"/>
</dbReference>
<feature type="region of interest" description="Disordered" evidence="7">
    <location>
        <begin position="152"/>
        <end position="187"/>
    </location>
</feature>
<dbReference type="InterPro" id="IPR036236">
    <property type="entry name" value="Znf_C2H2_sf"/>
</dbReference>
<evidence type="ECO:0000259" key="8">
    <source>
        <dbReference type="PROSITE" id="PS50157"/>
    </source>
</evidence>
<dbReference type="PANTHER" id="PTHR24379:SF121">
    <property type="entry name" value="C2H2-TYPE DOMAIN-CONTAINING PROTEIN"/>
    <property type="match status" value="1"/>
</dbReference>
<dbReference type="FunFam" id="3.30.160.60:FF:000100">
    <property type="entry name" value="Zinc finger 45-like"/>
    <property type="match status" value="1"/>
</dbReference>
<feature type="domain" description="C2H2-type" evidence="8">
    <location>
        <begin position="572"/>
        <end position="599"/>
    </location>
</feature>
<feature type="domain" description="ZAD" evidence="9">
    <location>
        <begin position="14"/>
        <end position="94"/>
    </location>
</feature>
<feature type="domain" description="C2H2-type" evidence="8">
    <location>
        <begin position="809"/>
        <end position="836"/>
    </location>
</feature>
<sequence length="896" mass="103691">MDLENIKSWVSQPDVCRCCLSASGTWDVTASYISDTGFKEVYFEMLRDCFGITLSFLKEWGPSRMVCKLCVGHLRDACSFRDQVLLAEKHFMDYCSNRENNIASVAVKIEDNCEANSPAAAEGFQSDGVVPSDDEKLNNSLLDTVKTNSSVAINTDKGKKRKRQKSDKVRQKKKKTEPDYDSDTPIASMIYKNEPSSKTNKVDIEGIGHLKDETAIVKGQPHTGANGTKHVSERKRVMLTCDAVLTETTACPFRHHKSWFQCFFCSQDFMEINLLRDHTLLTHPDVDSELKRIKRYPRSLQIDISNLECRNCRLPMTNVSEMRRHLGDVHNKVIYNECIADYKVDSSPYSCHICQQEFHVFRTLTTHLNEHYANCICDVCGKSFLNSKRLKVHKRTHESGQFPCSECGKVLKTKTSKANHMESAHSKRQMKCQICLKPMKHYNDRIKHMSEVHNITHKFKCPICSREYNIKHYLATHIRQTHGHKNKKCSECGMAFITNHGLKKHMLKHTGVKPFSCNVCTRRVRPVTVKILKKKKVPSQSITDNRSLRSNITLVLKNTTIIPFRHINNSKFACLYCDQGFLFFKELKSHMDTHTNISEYEINASLKTPRDLIKADLSEISCRLCSENFKNIDSAIDHLVELHKKIYHQNLRMKPPHGILGFDLSSEQLKCSVCHKQFRFFKNLSVHMNEHSTSFMCHVCGKKFISDHRLQTHIMMHKRTNIFCKHCNKDFKTVAARNYHIRKEHNEAPYKCPECAESFTQYHHRLKHLVEHHKLKKPEFKCDICGRELASSGGLAAHKRYSHLKTVQYPCDTCGKVFAYKWIWQRHMDVHTGAKNFECKFCNKKFAKSYSLQMHERIHMNDKRYVCSLCKAAFIQKCSLKNHTKVHHPEADLSKL</sequence>
<dbReference type="Pfam" id="PF00096">
    <property type="entry name" value="zf-C2H2"/>
    <property type="match status" value="3"/>
</dbReference>
<dbReference type="PROSITE" id="PS00028">
    <property type="entry name" value="ZINC_FINGER_C2H2_1"/>
    <property type="match status" value="15"/>
</dbReference>
<dbReference type="AlphaFoldDB" id="A0ABD0S3E1"/>
<keyword evidence="3 5" id="KW-0863">Zinc-finger</keyword>
<evidence type="ECO:0000256" key="6">
    <source>
        <dbReference type="PROSITE-ProRule" id="PRU01263"/>
    </source>
</evidence>
<proteinExistence type="predicted"/>
<accession>A0ABD0S3E1</accession>
<feature type="domain" description="C2H2-type" evidence="8">
    <location>
        <begin position="375"/>
        <end position="402"/>
    </location>
</feature>
<feature type="binding site" evidence="6">
    <location>
        <position position="67"/>
    </location>
    <ligand>
        <name>Zn(2+)</name>
        <dbReference type="ChEBI" id="CHEBI:29105"/>
    </ligand>
</feature>
<feature type="binding site" evidence="6">
    <location>
        <position position="19"/>
    </location>
    <ligand>
        <name>Zn(2+)</name>
        <dbReference type="ChEBI" id="CHEBI:29105"/>
    </ligand>
</feature>
<feature type="binding site" evidence="6">
    <location>
        <position position="70"/>
    </location>
    <ligand>
        <name>Zn(2+)</name>
        <dbReference type="ChEBI" id="CHEBI:29105"/>
    </ligand>
</feature>
<dbReference type="PROSITE" id="PS50157">
    <property type="entry name" value="ZINC_FINGER_C2H2_2"/>
    <property type="match status" value="12"/>
</dbReference>
<dbReference type="Gene3D" id="3.40.1800.20">
    <property type="match status" value="1"/>
</dbReference>
<dbReference type="Gene3D" id="3.30.160.60">
    <property type="entry name" value="Classic Zinc Finger"/>
    <property type="match status" value="10"/>
</dbReference>
<feature type="domain" description="C2H2-type" evidence="8">
    <location>
        <begin position="459"/>
        <end position="487"/>
    </location>
</feature>
<dbReference type="GO" id="GO:0005634">
    <property type="term" value="C:nucleus"/>
    <property type="evidence" value="ECO:0007669"/>
    <property type="project" value="UniProtKB-ARBA"/>
</dbReference>
<feature type="domain" description="C2H2-type" evidence="8">
    <location>
        <begin position="780"/>
        <end position="803"/>
    </location>
</feature>
<dbReference type="InterPro" id="IPR013087">
    <property type="entry name" value="Znf_C2H2_type"/>
</dbReference>
<feature type="domain" description="C2H2-type" evidence="8">
    <location>
        <begin position="695"/>
        <end position="722"/>
    </location>
</feature>
<dbReference type="Pfam" id="PF13912">
    <property type="entry name" value="zf-C2H2_6"/>
    <property type="match status" value="3"/>
</dbReference>
<keyword evidence="2" id="KW-0677">Repeat</keyword>
<dbReference type="SUPFAM" id="SSF57716">
    <property type="entry name" value="Glucocorticoid receptor-like (DNA-binding domain)"/>
    <property type="match status" value="1"/>
</dbReference>
<evidence type="ECO:0000256" key="4">
    <source>
        <dbReference type="ARBA" id="ARBA00022833"/>
    </source>
</evidence>
<feature type="domain" description="C2H2-type" evidence="8">
    <location>
        <begin position="837"/>
        <end position="864"/>
    </location>
</feature>
<keyword evidence="1 6" id="KW-0479">Metal-binding</keyword>
<feature type="domain" description="C2H2-type" evidence="8">
    <location>
        <begin position="487"/>
        <end position="514"/>
    </location>
</feature>
<evidence type="ECO:0000256" key="2">
    <source>
        <dbReference type="ARBA" id="ARBA00022737"/>
    </source>
</evidence>
<dbReference type="GO" id="GO:0008270">
    <property type="term" value="F:zinc ion binding"/>
    <property type="evidence" value="ECO:0007669"/>
    <property type="project" value="UniProtKB-UniRule"/>
</dbReference>
<evidence type="ECO:0000256" key="3">
    <source>
        <dbReference type="ARBA" id="ARBA00022771"/>
    </source>
</evidence>
<feature type="binding site" evidence="6">
    <location>
        <position position="16"/>
    </location>
    <ligand>
        <name>Zn(2+)</name>
        <dbReference type="ChEBI" id="CHEBI:29105"/>
    </ligand>
</feature>
<dbReference type="InterPro" id="IPR012934">
    <property type="entry name" value="Znf_AD"/>
</dbReference>
<dbReference type="PROSITE" id="PS51915">
    <property type="entry name" value="ZAD"/>
    <property type="match status" value="1"/>
</dbReference>
<keyword evidence="4 6" id="KW-0862">Zinc</keyword>
<feature type="domain" description="C2H2-type" evidence="8">
    <location>
        <begin position="402"/>
        <end position="430"/>
    </location>
</feature>
<dbReference type="SMART" id="SM00868">
    <property type="entry name" value="zf-AD"/>
    <property type="match status" value="1"/>
</dbReference>
<feature type="compositionally biased region" description="Basic residues" evidence="7">
    <location>
        <begin position="158"/>
        <end position="175"/>
    </location>
</feature>
<name>A0ABD0S3E1_LOXSC</name>
<evidence type="ECO:0000256" key="1">
    <source>
        <dbReference type="ARBA" id="ARBA00022723"/>
    </source>
</evidence>
<dbReference type="Proteomes" id="UP001549921">
    <property type="component" value="Unassembled WGS sequence"/>
</dbReference>
<comment type="caution">
    <text evidence="10">The sequence shown here is derived from an EMBL/GenBank/DDBJ whole genome shotgun (WGS) entry which is preliminary data.</text>
</comment>
<dbReference type="SMART" id="SM00355">
    <property type="entry name" value="ZnF_C2H2"/>
    <property type="match status" value="18"/>
</dbReference>
<dbReference type="SUPFAM" id="SSF57667">
    <property type="entry name" value="beta-beta-alpha zinc fingers"/>
    <property type="match status" value="9"/>
</dbReference>
<protein>
    <submittedName>
        <fullName evidence="10">Uncharacterized protein</fullName>
    </submittedName>
</protein>
<dbReference type="EMBL" id="JBEDNZ010000031">
    <property type="protein sequence ID" value="KAL0808601.1"/>
    <property type="molecule type" value="Genomic_DNA"/>
</dbReference>
<reference evidence="10 11" key="1">
    <citation type="submission" date="2024-06" db="EMBL/GenBank/DDBJ databases">
        <title>A chromosome-level genome assembly of beet webworm, Loxostege sticticalis.</title>
        <authorList>
            <person name="Zhang Y."/>
        </authorList>
    </citation>
    <scope>NUCLEOTIDE SEQUENCE [LARGE SCALE GENOMIC DNA]</scope>
    <source>
        <strain evidence="10">AQ028</strain>
        <tissue evidence="10">Male pupae</tissue>
    </source>
</reference>
<evidence type="ECO:0000256" key="7">
    <source>
        <dbReference type="SAM" id="MobiDB-lite"/>
    </source>
</evidence>
<feature type="domain" description="C2H2-type" evidence="8">
    <location>
        <begin position="669"/>
        <end position="692"/>
    </location>
</feature>
<evidence type="ECO:0000313" key="11">
    <source>
        <dbReference type="Proteomes" id="UP001549921"/>
    </source>
</evidence>
<evidence type="ECO:0000313" key="10">
    <source>
        <dbReference type="EMBL" id="KAL0808601.1"/>
    </source>
</evidence>
<feature type="domain" description="C2H2-type" evidence="8">
    <location>
        <begin position="865"/>
        <end position="892"/>
    </location>
</feature>
<evidence type="ECO:0000256" key="5">
    <source>
        <dbReference type="PROSITE-ProRule" id="PRU00042"/>
    </source>
</evidence>
<gene>
    <name evidence="10" type="ORF">ABMA28_013042</name>
</gene>
<organism evidence="10 11">
    <name type="scientific">Loxostege sticticalis</name>
    <name type="common">Beet webworm moth</name>
    <dbReference type="NCBI Taxonomy" id="481309"/>
    <lineage>
        <taxon>Eukaryota</taxon>
        <taxon>Metazoa</taxon>
        <taxon>Ecdysozoa</taxon>
        <taxon>Arthropoda</taxon>
        <taxon>Hexapoda</taxon>
        <taxon>Insecta</taxon>
        <taxon>Pterygota</taxon>
        <taxon>Neoptera</taxon>
        <taxon>Endopterygota</taxon>
        <taxon>Lepidoptera</taxon>
        <taxon>Glossata</taxon>
        <taxon>Ditrysia</taxon>
        <taxon>Pyraloidea</taxon>
        <taxon>Crambidae</taxon>
        <taxon>Pyraustinae</taxon>
        <taxon>Loxostege</taxon>
    </lineage>
</organism>